<proteinExistence type="predicted"/>
<evidence type="ECO:0000313" key="1">
    <source>
        <dbReference type="EMBL" id="XBS49016.1"/>
    </source>
</evidence>
<dbReference type="EMBL" id="PP779550">
    <property type="protein sequence ID" value="XBS49016.1"/>
    <property type="molecule type" value="Genomic_DNA"/>
</dbReference>
<organism evidence="1">
    <name type="scientific">Lactobacillus phage G2-Guo</name>
    <dbReference type="NCBI Taxonomy" id="3155564"/>
    <lineage>
        <taxon>Viruses</taxon>
    </lineage>
</organism>
<reference evidence="1" key="1">
    <citation type="submission" date="2024-05" db="EMBL/GenBank/DDBJ databases">
        <authorList>
            <person name="Guo T.T."/>
            <person name="Zhang Y."/>
            <person name="Kong J."/>
        </authorList>
    </citation>
    <scope>NUCLEOTIDE SEQUENCE</scope>
</reference>
<gene>
    <name evidence="1" type="ORF">G200042</name>
</gene>
<dbReference type="Pfam" id="PF06896">
    <property type="entry name" value="Phage_TAC_3"/>
    <property type="match status" value="1"/>
</dbReference>
<name>A0AAU7PGB9_9VIRU</name>
<accession>A0AAU7PGB9</accession>
<protein>
    <submittedName>
        <fullName evidence="1">Tail assembly chaperone</fullName>
    </submittedName>
</protein>
<sequence>MATIKIDASPLHIGKKTISVKPTGLAVMKALDIQVSMAEFEQNAEGMGMLESSKATLALTKKVESFLEEILGLSEEQYAKFAGSVEFDTIFQYVGYVVASLQYGQAVSFEEFLATPEETEEDPKSEEDD</sequence>
<dbReference type="InterPro" id="IPR009681">
    <property type="entry name" value="Phage_TAC_Siphoviridae"/>
</dbReference>